<dbReference type="PANTHER" id="PTHR41532">
    <property type="entry name" value="FIXS PROTEIN"/>
    <property type="match status" value="1"/>
</dbReference>
<feature type="region of interest" description="Disordered" evidence="1">
    <location>
        <begin position="43"/>
        <end position="82"/>
    </location>
</feature>
<accession>A0A5N0TCU1</accession>
<dbReference type="Pfam" id="PF03597">
    <property type="entry name" value="FixS"/>
    <property type="match status" value="1"/>
</dbReference>
<dbReference type="NCBIfam" id="TIGR00847">
    <property type="entry name" value="ccoS"/>
    <property type="match status" value="1"/>
</dbReference>
<dbReference type="InterPro" id="IPR004714">
    <property type="entry name" value="Cyt_oxidase_maturation_cbb3"/>
</dbReference>
<gene>
    <name evidence="2" type="primary">ccoS</name>
    <name evidence="2" type="ORF">F3N42_04955</name>
</gene>
<organism evidence="2 3">
    <name type="scientific">Marinihelvus fidelis</name>
    <dbReference type="NCBI Taxonomy" id="2613842"/>
    <lineage>
        <taxon>Bacteria</taxon>
        <taxon>Pseudomonadati</taxon>
        <taxon>Pseudomonadota</taxon>
        <taxon>Gammaproteobacteria</taxon>
        <taxon>Chromatiales</taxon>
        <taxon>Wenzhouxiangellaceae</taxon>
        <taxon>Marinihelvus</taxon>
    </lineage>
</organism>
<dbReference type="PANTHER" id="PTHR41532:SF1">
    <property type="entry name" value="FIXS PROTEIN"/>
    <property type="match status" value="1"/>
</dbReference>
<protein>
    <submittedName>
        <fullName evidence="2">Cbb3-type cytochrome oxidase assembly protein CcoS</fullName>
    </submittedName>
</protein>
<evidence type="ECO:0000313" key="2">
    <source>
        <dbReference type="EMBL" id="KAA9132571.1"/>
    </source>
</evidence>
<proteinExistence type="predicted"/>
<dbReference type="Proteomes" id="UP000325372">
    <property type="component" value="Unassembled WGS sequence"/>
</dbReference>
<name>A0A5N0TCU1_9GAMM</name>
<dbReference type="RefSeq" id="WP_150863280.1">
    <property type="nucleotide sequence ID" value="NZ_VYXP01000003.1"/>
</dbReference>
<comment type="caution">
    <text evidence="2">The sequence shown here is derived from an EMBL/GenBank/DDBJ whole genome shotgun (WGS) entry which is preliminary data.</text>
</comment>
<dbReference type="EMBL" id="VYXP01000003">
    <property type="protein sequence ID" value="KAA9132571.1"/>
    <property type="molecule type" value="Genomic_DNA"/>
</dbReference>
<sequence>MSTIYLMIPLALVLVAAAVWALVWAIRSGQFDDLESQGWSVVLDDDRKPPATDDAAADANPDDDINAGSVKSSDKPRGGGQA</sequence>
<dbReference type="AlphaFoldDB" id="A0A5N0TCU1"/>
<reference evidence="2 3" key="1">
    <citation type="submission" date="2019-09" db="EMBL/GenBank/DDBJ databases">
        <title>Wenzhouxiangella sp. Genome sequencing and assembly.</title>
        <authorList>
            <person name="Zhang R."/>
        </authorList>
    </citation>
    <scope>NUCLEOTIDE SEQUENCE [LARGE SCALE GENOMIC DNA]</scope>
    <source>
        <strain evidence="2 3">W260</strain>
    </source>
</reference>
<feature type="compositionally biased region" description="Basic and acidic residues" evidence="1">
    <location>
        <begin position="72"/>
        <end position="82"/>
    </location>
</feature>
<evidence type="ECO:0000256" key="1">
    <source>
        <dbReference type="SAM" id="MobiDB-lite"/>
    </source>
</evidence>
<keyword evidence="3" id="KW-1185">Reference proteome</keyword>
<evidence type="ECO:0000313" key="3">
    <source>
        <dbReference type="Proteomes" id="UP000325372"/>
    </source>
</evidence>